<protein>
    <submittedName>
        <fullName evidence="1">Uncharacterized protein</fullName>
    </submittedName>
</protein>
<proteinExistence type="predicted"/>
<keyword evidence="2" id="KW-1185">Reference proteome</keyword>
<evidence type="ECO:0000313" key="2">
    <source>
        <dbReference type="Proteomes" id="UP000015106"/>
    </source>
</evidence>
<name>A0A8R7JX48_TRIUA</name>
<dbReference type="EnsemblPlants" id="TuG1812G0100000979.01.T01">
    <property type="protein sequence ID" value="TuG1812G0100000979.01.T01.cds430250"/>
    <property type="gene ID" value="TuG1812G0100000979.01"/>
</dbReference>
<reference evidence="2" key="1">
    <citation type="journal article" date="2013" name="Nature">
        <title>Draft genome of the wheat A-genome progenitor Triticum urartu.</title>
        <authorList>
            <person name="Ling H.Q."/>
            <person name="Zhao S."/>
            <person name="Liu D."/>
            <person name="Wang J."/>
            <person name="Sun H."/>
            <person name="Zhang C."/>
            <person name="Fan H."/>
            <person name="Li D."/>
            <person name="Dong L."/>
            <person name="Tao Y."/>
            <person name="Gao C."/>
            <person name="Wu H."/>
            <person name="Li Y."/>
            <person name="Cui Y."/>
            <person name="Guo X."/>
            <person name="Zheng S."/>
            <person name="Wang B."/>
            <person name="Yu K."/>
            <person name="Liang Q."/>
            <person name="Yang W."/>
            <person name="Lou X."/>
            <person name="Chen J."/>
            <person name="Feng M."/>
            <person name="Jian J."/>
            <person name="Zhang X."/>
            <person name="Luo G."/>
            <person name="Jiang Y."/>
            <person name="Liu J."/>
            <person name="Wang Z."/>
            <person name="Sha Y."/>
            <person name="Zhang B."/>
            <person name="Wu H."/>
            <person name="Tang D."/>
            <person name="Shen Q."/>
            <person name="Xue P."/>
            <person name="Zou S."/>
            <person name="Wang X."/>
            <person name="Liu X."/>
            <person name="Wang F."/>
            <person name="Yang Y."/>
            <person name="An X."/>
            <person name="Dong Z."/>
            <person name="Zhang K."/>
            <person name="Zhang X."/>
            <person name="Luo M.C."/>
            <person name="Dvorak J."/>
            <person name="Tong Y."/>
            <person name="Wang J."/>
            <person name="Yang H."/>
            <person name="Li Z."/>
            <person name="Wang D."/>
            <person name="Zhang A."/>
            <person name="Wang J."/>
        </authorList>
    </citation>
    <scope>NUCLEOTIDE SEQUENCE</scope>
    <source>
        <strain evidence="2">cv. G1812</strain>
    </source>
</reference>
<accession>A0A8R7JX48</accession>
<dbReference type="Gramene" id="TuG1812G0100000979.01.T01">
    <property type="protein sequence ID" value="TuG1812G0100000979.01.T01.cds430250"/>
    <property type="gene ID" value="TuG1812G0100000979.01"/>
</dbReference>
<evidence type="ECO:0000313" key="1">
    <source>
        <dbReference type="EnsemblPlants" id="TuG1812G0100000979.01.T01.cds430250"/>
    </source>
</evidence>
<organism evidence="1 2">
    <name type="scientific">Triticum urartu</name>
    <name type="common">Red wild einkorn</name>
    <name type="synonym">Crithodium urartu</name>
    <dbReference type="NCBI Taxonomy" id="4572"/>
    <lineage>
        <taxon>Eukaryota</taxon>
        <taxon>Viridiplantae</taxon>
        <taxon>Streptophyta</taxon>
        <taxon>Embryophyta</taxon>
        <taxon>Tracheophyta</taxon>
        <taxon>Spermatophyta</taxon>
        <taxon>Magnoliopsida</taxon>
        <taxon>Liliopsida</taxon>
        <taxon>Poales</taxon>
        <taxon>Poaceae</taxon>
        <taxon>BOP clade</taxon>
        <taxon>Pooideae</taxon>
        <taxon>Triticodae</taxon>
        <taxon>Triticeae</taxon>
        <taxon>Triticinae</taxon>
        <taxon>Triticum</taxon>
    </lineage>
</organism>
<reference evidence="1" key="3">
    <citation type="submission" date="2022-06" db="UniProtKB">
        <authorList>
            <consortium name="EnsemblPlants"/>
        </authorList>
    </citation>
    <scope>IDENTIFICATION</scope>
</reference>
<dbReference type="AlphaFoldDB" id="A0A8R7JX48"/>
<sequence length="127" mass="14954">MHIANAASCVCVIVYCVIGYWDYCLTSDMYFCHSILIDVSQEWWHPIFFSDSCSNFKPLKANMETLLSYNIFSTLYYSLIFHPRKMELTLLIQFIENLCTPTRRFCFPQRSVPPIPFDPCACQCSWY</sequence>
<reference evidence="1" key="2">
    <citation type="submission" date="2018-03" db="EMBL/GenBank/DDBJ databases">
        <title>The Triticum urartu genome reveals the dynamic nature of wheat genome evolution.</title>
        <authorList>
            <person name="Ling H."/>
            <person name="Ma B."/>
            <person name="Shi X."/>
            <person name="Liu H."/>
            <person name="Dong L."/>
            <person name="Sun H."/>
            <person name="Cao Y."/>
            <person name="Gao Q."/>
            <person name="Zheng S."/>
            <person name="Li Y."/>
            <person name="Yu Y."/>
            <person name="Du H."/>
            <person name="Qi M."/>
            <person name="Li Y."/>
            <person name="Yu H."/>
            <person name="Cui Y."/>
            <person name="Wang N."/>
            <person name="Chen C."/>
            <person name="Wu H."/>
            <person name="Zhao Y."/>
            <person name="Zhang J."/>
            <person name="Li Y."/>
            <person name="Zhou W."/>
            <person name="Zhang B."/>
            <person name="Hu W."/>
            <person name="Eijk M."/>
            <person name="Tang J."/>
            <person name="Witsenboer H."/>
            <person name="Zhao S."/>
            <person name="Li Z."/>
            <person name="Zhang A."/>
            <person name="Wang D."/>
            <person name="Liang C."/>
        </authorList>
    </citation>
    <scope>NUCLEOTIDE SEQUENCE [LARGE SCALE GENOMIC DNA]</scope>
    <source>
        <strain evidence="1">cv. G1812</strain>
    </source>
</reference>
<dbReference type="Proteomes" id="UP000015106">
    <property type="component" value="Chromosome 1"/>
</dbReference>